<accession>A0A5B7J6Q6</accession>
<keyword evidence="7" id="KW-1185">Reference proteome</keyword>
<evidence type="ECO:0000313" key="7">
    <source>
        <dbReference type="Proteomes" id="UP000324222"/>
    </source>
</evidence>
<dbReference type="GO" id="GO:0016567">
    <property type="term" value="P:protein ubiquitination"/>
    <property type="evidence" value="ECO:0007669"/>
    <property type="project" value="TreeGrafter"/>
</dbReference>
<dbReference type="InterPro" id="IPR001841">
    <property type="entry name" value="Znf_RING"/>
</dbReference>
<dbReference type="AlphaFoldDB" id="A0A5B7J6Q6"/>
<evidence type="ECO:0000259" key="5">
    <source>
        <dbReference type="PROSITE" id="PS50089"/>
    </source>
</evidence>
<dbReference type="SMART" id="SM00184">
    <property type="entry name" value="RING"/>
    <property type="match status" value="1"/>
</dbReference>
<keyword evidence="3" id="KW-0862">Zinc</keyword>
<gene>
    <name evidence="6" type="primary">TRIM56</name>
    <name evidence="6" type="ORF">E2C01_084164</name>
</gene>
<name>A0A5B7J6Q6_PORTR</name>
<dbReference type="GO" id="GO:0008270">
    <property type="term" value="F:zinc ion binding"/>
    <property type="evidence" value="ECO:0007669"/>
    <property type="project" value="UniProtKB-KW"/>
</dbReference>
<evidence type="ECO:0000256" key="2">
    <source>
        <dbReference type="ARBA" id="ARBA00022771"/>
    </source>
</evidence>
<dbReference type="PROSITE" id="PS50089">
    <property type="entry name" value="ZF_RING_2"/>
    <property type="match status" value="1"/>
</dbReference>
<dbReference type="InterPro" id="IPR027370">
    <property type="entry name" value="Znf-RING_euk"/>
</dbReference>
<evidence type="ECO:0000256" key="3">
    <source>
        <dbReference type="ARBA" id="ARBA00022833"/>
    </source>
</evidence>
<feature type="domain" description="RING-type" evidence="5">
    <location>
        <begin position="8"/>
        <end position="51"/>
    </location>
</feature>
<dbReference type="SUPFAM" id="SSF57850">
    <property type="entry name" value="RING/U-box"/>
    <property type="match status" value="1"/>
</dbReference>
<dbReference type="Proteomes" id="UP000324222">
    <property type="component" value="Unassembled WGS sequence"/>
</dbReference>
<dbReference type="PANTHER" id="PTHR22791:SF6">
    <property type="entry name" value="RING-TYPE DOMAIN-CONTAINING PROTEIN"/>
    <property type="match status" value="1"/>
</dbReference>
<keyword evidence="2 4" id="KW-0863">Zinc-finger</keyword>
<comment type="caution">
    <text evidence="6">The sequence shown here is derived from an EMBL/GenBank/DDBJ whole genome shotgun (WGS) entry which is preliminary data.</text>
</comment>
<dbReference type="PANTHER" id="PTHR22791">
    <property type="entry name" value="RING-TYPE DOMAIN-CONTAINING PROTEIN"/>
    <property type="match status" value="1"/>
</dbReference>
<evidence type="ECO:0000313" key="6">
    <source>
        <dbReference type="EMBL" id="MPC89227.1"/>
    </source>
</evidence>
<protein>
    <submittedName>
        <fullName evidence="6">E3 ubiquitin-protein ligase TRIM56</fullName>
    </submittedName>
</protein>
<dbReference type="EMBL" id="VSRR010080306">
    <property type="protein sequence ID" value="MPC89227.1"/>
    <property type="molecule type" value="Genomic_DNA"/>
</dbReference>
<organism evidence="6 7">
    <name type="scientific">Portunus trituberculatus</name>
    <name type="common">Swimming crab</name>
    <name type="synonym">Neptunus trituberculatus</name>
    <dbReference type="NCBI Taxonomy" id="210409"/>
    <lineage>
        <taxon>Eukaryota</taxon>
        <taxon>Metazoa</taxon>
        <taxon>Ecdysozoa</taxon>
        <taxon>Arthropoda</taxon>
        <taxon>Crustacea</taxon>
        <taxon>Multicrustacea</taxon>
        <taxon>Malacostraca</taxon>
        <taxon>Eumalacostraca</taxon>
        <taxon>Eucarida</taxon>
        <taxon>Decapoda</taxon>
        <taxon>Pleocyemata</taxon>
        <taxon>Brachyura</taxon>
        <taxon>Eubrachyura</taxon>
        <taxon>Portunoidea</taxon>
        <taxon>Portunidae</taxon>
        <taxon>Portuninae</taxon>
        <taxon>Portunus</taxon>
    </lineage>
</organism>
<dbReference type="OrthoDB" id="342730at2759"/>
<dbReference type="Pfam" id="PF13445">
    <property type="entry name" value="zf-RING_UBOX"/>
    <property type="match status" value="1"/>
</dbReference>
<dbReference type="InterPro" id="IPR051435">
    <property type="entry name" value="RING_finger_E3_ubiq-ligases"/>
</dbReference>
<evidence type="ECO:0000256" key="1">
    <source>
        <dbReference type="ARBA" id="ARBA00022723"/>
    </source>
</evidence>
<dbReference type="GO" id="GO:0061630">
    <property type="term" value="F:ubiquitin protein ligase activity"/>
    <property type="evidence" value="ECO:0007669"/>
    <property type="project" value="TreeGrafter"/>
</dbReference>
<keyword evidence="1" id="KW-0479">Metal-binding</keyword>
<evidence type="ECO:0000256" key="4">
    <source>
        <dbReference type="PROSITE-ProRule" id="PRU00175"/>
    </source>
</evidence>
<dbReference type="InterPro" id="IPR013083">
    <property type="entry name" value="Znf_RING/FYVE/PHD"/>
</dbReference>
<reference evidence="6 7" key="1">
    <citation type="submission" date="2019-05" db="EMBL/GenBank/DDBJ databases">
        <title>Another draft genome of Portunus trituberculatus and its Hox gene families provides insights of decapod evolution.</title>
        <authorList>
            <person name="Jeong J.-H."/>
            <person name="Song I."/>
            <person name="Kim S."/>
            <person name="Choi T."/>
            <person name="Kim D."/>
            <person name="Ryu S."/>
            <person name="Kim W."/>
        </authorList>
    </citation>
    <scope>NUCLEOTIDE SEQUENCE [LARGE SCALE GENOMIC DNA]</scope>
    <source>
        <tissue evidence="6">Muscle</tissue>
    </source>
</reference>
<sequence>MDDNVEDCPVCLITFNETFRRPRNLPCGHTHCTFCINELKEQGAVTCPTCRVSHALPEAGQFPISYITESFIRKMRGLASVVPKPMKQLTASAPVTQPAPGATAGLSKKTRSLLQEQEAKILAAICSCQEEQSQLADYLITLGGWDGHQQQLEDELQMLVDQSKGARETIRREKCRVEGRQEEVRRREEALHAALQALRTPATRHKVYEVIDNTDNLLEEEERVTVFPDVHVVTTVNKVSVSP</sequence>
<proteinExistence type="predicted"/>
<dbReference type="Gene3D" id="3.30.40.10">
    <property type="entry name" value="Zinc/RING finger domain, C3HC4 (zinc finger)"/>
    <property type="match status" value="1"/>
</dbReference>